<evidence type="ECO:0000256" key="1">
    <source>
        <dbReference type="SAM" id="MobiDB-lite"/>
    </source>
</evidence>
<feature type="region of interest" description="Disordered" evidence="1">
    <location>
        <begin position="1"/>
        <end position="39"/>
    </location>
</feature>
<name>A0A0C2CB38_9BILA</name>
<proteinExistence type="predicted"/>
<dbReference type="Proteomes" id="UP000054047">
    <property type="component" value="Unassembled WGS sequence"/>
</dbReference>
<protein>
    <submittedName>
        <fullName evidence="2">Uncharacterized protein</fullName>
    </submittedName>
</protein>
<organism evidence="2 3">
    <name type="scientific">Ancylostoma duodenale</name>
    <dbReference type="NCBI Taxonomy" id="51022"/>
    <lineage>
        <taxon>Eukaryota</taxon>
        <taxon>Metazoa</taxon>
        <taxon>Ecdysozoa</taxon>
        <taxon>Nematoda</taxon>
        <taxon>Chromadorea</taxon>
        <taxon>Rhabditida</taxon>
        <taxon>Rhabditina</taxon>
        <taxon>Rhabditomorpha</taxon>
        <taxon>Strongyloidea</taxon>
        <taxon>Ancylostomatidae</taxon>
        <taxon>Ancylostomatinae</taxon>
        <taxon>Ancylostoma</taxon>
    </lineage>
</organism>
<dbReference type="AlphaFoldDB" id="A0A0C2CB38"/>
<reference evidence="2 3" key="1">
    <citation type="submission" date="2013-12" db="EMBL/GenBank/DDBJ databases">
        <title>Draft genome of the parsitic nematode Ancylostoma duodenale.</title>
        <authorList>
            <person name="Mitreva M."/>
        </authorList>
    </citation>
    <scope>NUCLEOTIDE SEQUENCE [LARGE SCALE GENOMIC DNA]</scope>
    <source>
        <strain evidence="2 3">Zhejiang</strain>
    </source>
</reference>
<dbReference type="EMBL" id="KN768123">
    <property type="protein sequence ID" value="KIH47077.1"/>
    <property type="molecule type" value="Genomic_DNA"/>
</dbReference>
<evidence type="ECO:0000313" key="3">
    <source>
        <dbReference type="Proteomes" id="UP000054047"/>
    </source>
</evidence>
<evidence type="ECO:0000313" key="2">
    <source>
        <dbReference type="EMBL" id="KIH47077.1"/>
    </source>
</evidence>
<keyword evidence="3" id="KW-1185">Reference proteome</keyword>
<gene>
    <name evidence="2" type="ORF">ANCDUO_22867</name>
</gene>
<sequence>MWAPTQTRRTIELNGVRRSGKRTPPTNGTNAEEEEVKRSSKPIVNWNLFTSLAGLWAVAGNINELCDWLVQHLQDSAKEAEDLRATKRRLSHETFEMTCQRRAVKAAGNYQIKSEFAKRCREAKMRREEQQ</sequence>
<accession>A0A0C2CB38</accession>